<keyword evidence="7" id="KW-0131">Cell cycle</keyword>
<dbReference type="SMART" id="SM01332">
    <property type="entry name" value="Cyclin_C"/>
    <property type="match status" value="1"/>
</dbReference>
<evidence type="ECO:0000256" key="9">
    <source>
        <dbReference type="SAM" id="MobiDB-lite"/>
    </source>
</evidence>
<dbReference type="AlphaFoldDB" id="A0ABD0Y3B8"/>
<evidence type="ECO:0000313" key="12">
    <source>
        <dbReference type="EMBL" id="KAL1007122.1"/>
    </source>
</evidence>
<evidence type="ECO:0000256" key="3">
    <source>
        <dbReference type="ARBA" id="ARBA00022553"/>
    </source>
</evidence>
<feature type="domain" description="Cyclin-like" evidence="10">
    <location>
        <begin position="155"/>
        <end position="240"/>
    </location>
</feature>
<dbReference type="InterPro" id="IPR039361">
    <property type="entry name" value="Cyclin"/>
</dbReference>
<dbReference type="InterPro" id="IPR036915">
    <property type="entry name" value="Cyclin-like_sf"/>
</dbReference>
<keyword evidence="5 8" id="KW-0195">Cyclin</keyword>
<accession>A0ABD0Y3B8</accession>
<dbReference type="Pfam" id="PF00134">
    <property type="entry name" value="Cyclin_N"/>
    <property type="match status" value="1"/>
</dbReference>
<evidence type="ECO:0000313" key="13">
    <source>
        <dbReference type="Proteomes" id="UP001557470"/>
    </source>
</evidence>
<gene>
    <name evidence="12" type="ORF">UPYG_G00082300</name>
</gene>
<dbReference type="Pfam" id="PF02984">
    <property type="entry name" value="Cyclin_C"/>
    <property type="match status" value="1"/>
</dbReference>
<keyword evidence="13" id="KW-1185">Reference proteome</keyword>
<feature type="domain" description="Cyclin C-terminal" evidence="11">
    <location>
        <begin position="249"/>
        <end position="371"/>
    </location>
</feature>
<dbReference type="PANTHER" id="PTHR10177">
    <property type="entry name" value="CYCLINS"/>
    <property type="match status" value="1"/>
</dbReference>
<dbReference type="InterPro" id="IPR013763">
    <property type="entry name" value="Cyclin-like_dom"/>
</dbReference>
<reference evidence="12 13" key="1">
    <citation type="submission" date="2024-06" db="EMBL/GenBank/DDBJ databases">
        <authorList>
            <person name="Pan Q."/>
            <person name="Wen M."/>
            <person name="Jouanno E."/>
            <person name="Zahm M."/>
            <person name="Klopp C."/>
            <person name="Cabau C."/>
            <person name="Louis A."/>
            <person name="Berthelot C."/>
            <person name="Parey E."/>
            <person name="Roest Crollius H."/>
            <person name="Montfort J."/>
            <person name="Robinson-Rechavi M."/>
            <person name="Bouchez O."/>
            <person name="Lampietro C."/>
            <person name="Lopez Roques C."/>
            <person name="Donnadieu C."/>
            <person name="Postlethwait J."/>
            <person name="Bobe J."/>
            <person name="Verreycken H."/>
            <person name="Guiguen Y."/>
        </authorList>
    </citation>
    <scope>NUCLEOTIDE SEQUENCE [LARGE SCALE GENOMIC DNA]</scope>
    <source>
        <strain evidence="12">Up_M1</strain>
        <tissue evidence="12">Testis</tissue>
    </source>
</reference>
<name>A0ABD0Y3B8_UMBPY</name>
<evidence type="ECO:0000256" key="4">
    <source>
        <dbReference type="ARBA" id="ARBA00022618"/>
    </source>
</evidence>
<dbReference type="InterPro" id="IPR048258">
    <property type="entry name" value="Cyclins_cyclin-box"/>
</dbReference>
<protein>
    <recommendedName>
        <fullName evidence="14">Cyclin N-terminal domain-containing protein</fullName>
    </recommendedName>
</protein>
<evidence type="ECO:0000256" key="6">
    <source>
        <dbReference type="ARBA" id="ARBA00023242"/>
    </source>
</evidence>
<evidence type="ECO:0000259" key="11">
    <source>
        <dbReference type="SMART" id="SM01332"/>
    </source>
</evidence>
<evidence type="ECO:0000259" key="10">
    <source>
        <dbReference type="SMART" id="SM00385"/>
    </source>
</evidence>
<evidence type="ECO:0000256" key="8">
    <source>
        <dbReference type="RuleBase" id="RU000383"/>
    </source>
</evidence>
<dbReference type="GO" id="GO:0005634">
    <property type="term" value="C:nucleus"/>
    <property type="evidence" value="ECO:0007669"/>
    <property type="project" value="UniProtKB-SubCell"/>
</dbReference>
<organism evidence="12 13">
    <name type="scientific">Umbra pygmaea</name>
    <name type="common">Eastern mudminnow</name>
    <dbReference type="NCBI Taxonomy" id="75934"/>
    <lineage>
        <taxon>Eukaryota</taxon>
        <taxon>Metazoa</taxon>
        <taxon>Chordata</taxon>
        <taxon>Craniata</taxon>
        <taxon>Vertebrata</taxon>
        <taxon>Euteleostomi</taxon>
        <taxon>Actinopterygii</taxon>
        <taxon>Neopterygii</taxon>
        <taxon>Teleostei</taxon>
        <taxon>Protacanthopterygii</taxon>
        <taxon>Esociformes</taxon>
        <taxon>Umbridae</taxon>
        <taxon>Umbra</taxon>
    </lineage>
</organism>
<dbReference type="InterPro" id="IPR006671">
    <property type="entry name" value="Cyclin_N"/>
</dbReference>
<evidence type="ECO:0000256" key="5">
    <source>
        <dbReference type="ARBA" id="ARBA00023127"/>
    </source>
</evidence>
<proteinExistence type="inferred from homology"/>
<dbReference type="SUPFAM" id="SSF47954">
    <property type="entry name" value="Cyclin-like"/>
    <property type="match status" value="2"/>
</dbReference>
<evidence type="ECO:0000256" key="2">
    <source>
        <dbReference type="ARBA" id="ARBA00007143"/>
    </source>
</evidence>
<dbReference type="EMBL" id="JAGEUA010000002">
    <property type="protein sequence ID" value="KAL1007122.1"/>
    <property type="molecule type" value="Genomic_DNA"/>
</dbReference>
<dbReference type="SMART" id="SM00385">
    <property type="entry name" value="CYCLIN"/>
    <property type="match status" value="1"/>
</dbReference>
<dbReference type="GO" id="GO:0051301">
    <property type="term" value="P:cell division"/>
    <property type="evidence" value="ECO:0007669"/>
    <property type="project" value="UniProtKB-KW"/>
</dbReference>
<dbReference type="Gene3D" id="1.10.472.10">
    <property type="entry name" value="Cyclin-like"/>
    <property type="match status" value="2"/>
</dbReference>
<keyword evidence="4" id="KW-0132">Cell division</keyword>
<comment type="caution">
    <text evidence="12">The sequence shown here is derived from an EMBL/GenBank/DDBJ whole genome shotgun (WGS) entry which is preliminary data.</text>
</comment>
<evidence type="ECO:0000256" key="7">
    <source>
        <dbReference type="ARBA" id="ARBA00023306"/>
    </source>
</evidence>
<dbReference type="PROSITE" id="PS00292">
    <property type="entry name" value="CYCLINS"/>
    <property type="match status" value="1"/>
</dbReference>
<dbReference type="Proteomes" id="UP001557470">
    <property type="component" value="Unassembled WGS sequence"/>
</dbReference>
<dbReference type="InterPro" id="IPR004367">
    <property type="entry name" value="Cyclin_C-dom"/>
</dbReference>
<comment type="subcellular location">
    <subcellularLocation>
        <location evidence="1">Nucleus</location>
    </subcellularLocation>
</comment>
<keyword evidence="6" id="KW-0539">Nucleus</keyword>
<evidence type="ECO:0000256" key="1">
    <source>
        <dbReference type="ARBA" id="ARBA00004123"/>
    </source>
</evidence>
<comment type="similarity">
    <text evidence="2">Belongs to the cyclin family. Cyclin E subfamily.</text>
</comment>
<sequence length="413" mass="46768">MPRKAGCRQTVESKTIDHAMPKETALRSRKRKADVAIHLQDPDEVSEMSKKKHCGTLECWNPDTGYTSPCRRIPTPDLEVDQPVAQSATGFAVQYSFKNIFFTPTRCSPLPVLCWASKDDVWNNLLKKDKTYCRDIHVMEKHPHLQPKMRAILLDWLMEVCEVYKLHRETFYLAQDYFDRFLATQSNVFKSTLQLIGIASLFIAAKVEEIYPPKVHQFAYVTDGACTEDEILGMELIVMKELKWSLCPLTPVSWLNIYMQVAYLKASDEVLIPQYPQTTFVQIAELLDLCILDVKCLVFSYGVLAASALFHFSSLELVEKVSALKWSDVEECVRWMVPFAMSIREVGSSALKSFKGIPADDAHNIQTHAAYLDWMAKADSYPQVDVDRSQCSPVPSGVLTPPPSSEKPEVSVS</sequence>
<feature type="region of interest" description="Disordered" evidence="9">
    <location>
        <begin position="386"/>
        <end position="413"/>
    </location>
</feature>
<dbReference type="FunFam" id="1.10.472.10:FF:000024">
    <property type="entry name" value="G1/S-specific cyclin-E1"/>
    <property type="match status" value="1"/>
</dbReference>
<evidence type="ECO:0008006" key="14">
    <source>
        <dbReference type="Google" id="ProtNLM"/>
    </source>
</evidence>
<keyword evidence="3" id="KW-0597">Phosphoprotein</keyword>